<dbReference type="Proteomes" id="UP000435138">
    <property type="component" value="Unassembled WGS sequence"/>
</dbReference>
<dbReference type="EMBL" id="WIXI01000044">
    <property type="protein sequence ID" value="MQY47112.1"/>
    <property type="molecule type" value="Genomic_DNA"/>
</dbReference>
<evidence type="ECO:0000313" key="1">
    <source>
        <dbReference type="EMBL" id="MQY47112.1"/>
    </source>
</evidence>
<comment type="caution">
    <text evidence="1">The sequence shown here is derived from an EMBL/GenBank/DDBJ whole genome shotgun (WGS) entry which is preliminary data.</text>
</comment>
<sequence>MAEPTEPAALAAAQAFLADPKAEFKLEKFMFRHRTDLSKIAAGVQAQAFGGAKIVFSDGAVAIAATEVAMPKLTQTFYIRLRFENMRWTVSDWLNFRDLETNAMVMAAAEKATQAEWDRQRVVMGMAALDMDLENMRQNMRFMYGSDEEMMVALAPVLADLTALCRTVARTEAVRPLVTSVANADMASIAPEVAAIVEVAREQGVIVFAREGDSGLLGMAGMLPDGTRRQLLSRYLLCTPDEKSLSLQGRLIGPDFYAIRDLGDGVYFVRR</sequence>
<protein>
    <submittedName>
        <fullName evidence="1">Uncharacterized protein</fullName>
    </submittedName>
</protein>
<accession>A0A6A8A734</accession>
<dbReference type="AlphaFoldDB" id="A0A6A8A734"/>
<keyword evidence="2" id="KW-1185">Reference proteome</keyword>
<evidence type="ECO:0000313" key="2">
    <source>
        <dbReference type="Proteomes" id="UP000435138"/>
    </source>
</evidence>
<dbReference type="RefSeq" id="WP_153354606.1">
    <property type="nucleotide sequence ID" value="NZ_WIXI01000044.1"/>
</dbReference>
<organism evidence="1 2">
    <name type="scientific">Endobacterium cereale</name>
    <dbReference type="NCBI Taxonomy" id="2663029"/>
    <lineage>
        <taxon>Bacteria</taxon>
        <taxon>Pseudomonadati</taxon>
        <taxon>Pseudomonadota</taxon>
        <taxon>Alphaproteobacteria</taxon>
        <taxon>Hyphomicrobiales</taxon>
        <taxon>Rhizobiaceae</taxon>
        <taxon>Endobacterium</taxon>
    </lineage>
</organism>
<reference evidence="1 2" key="1">
    <citation type="submission" date="2019-11" db="EMBL/GenBank/DDBJ databases">
        <title>Genome analysis of Rhizobacterium cereale a novel genus and species isolated from maize roots in North Spain.</title>
        <authorList>
            <person name="Menendez E."/>
            <person name="Flores-Felix J.D."/>
            <person name="Ramirez-Bahena M.-H."/>
            <person name="Igual J.M."/>
            <person name="Garcia-Fraile P."/>
            <person name="Peix A."/>
            <person name="Velazquez E."/>
        </authorList>
    </citation>
    <scope>NUCLEOTIDE SEQUENCE [LARGE SCALE GENOMIC DNA]</scope>
    <source>
        <strain evidence="1 2">RZME27</strain>
    </source>
</reference>
<gene>
    <name evidence="1" type="ORF">GAO09_13820</name>
</gene>
<name>A0A6A8A734_9HYPH</name>
<proteinExistence type="predicted"/>